<sequence>MKNVFAIDKMVIVGDRGMISQKAIEEIAQIDGTDWITAQKTGVIRGLASDGVLQLDLFDERNLFEFTHRDYPGERLVACRNPQLARLRGYKREGMLRATEAALATISASVAAGRLSGADRMRAHFPLRPGLLSNGTCARPGAK</sequence>
<dbReference type="STRING" id="56193.YP76_24000"/>
<keyword evidence="2" id="KW-1185">Reference proteome</keyword>
<dbReference type="RefSeq" id="WP_046765921.1">
    <property type="nucleotide sequence ID" value="NZ_LBIC01000018.1"/>
</dbReference>
<proteinExistence type="predicted"/>
<dbReference type="Proteomes" id="UP000033874">
    <property type="component" value="Unassembled WGS sequence"/>
</dbReference>
<reference evidence="1 2" key="1">
    <citation type="submission" date="2015-04" db="EMBL/GenBank/DDBJ databases">
        <title>Genome sequence of aromatic hydrocarbons-degrading Sphingobium chungbukense DJ77.</title>
        <authorList>
            <person name="Kim Y.-C."/>
            <person name="Chae J.-C."/>
        </authorList>
    </citation>
    <scope>NUCLEOTIDE SEQUENCE [LARGE SCALE GENOMIC DNA]</scope>
    <source>
        <strain evidence="1 2">DJ77</strain>
    </source>
</reference>
<dbReference type="EMBL" id="LBIC01000018">
    <property type="protein sequence ID" value="KKW89713.1"/>
    <property type="molecule type" value="Genomic_DNA"/>
</dbReference>
<evidence type="ECO:0008006" key="3">
    <source>
        <dbReference type="Google" id="ProtNLM"/>
    </source>
</evidence>
<evidence type="ECO:0000313" key="1">
    <source>
        <dbReference type="EMBL" id="KKW89713.1"/>
    </source>
</evidence>
<organism evidence="1 2">
    <name type="scientific">Sphingobium chungbukense</name>
    <dbReference type="NCBI Taxonomy" id="56193"/>
    <lineage>
        <taxon>Bacteria</taxon>
        <taxon>Pseudomonadati</taxon>
        <taxon>Pseudomonadota</taxon>
        <taxon>Alphaproteobacteria</taxon>
        <taxon>Sphingomonadales</taxon>
        <taxon>Sphingomonadaceae</taxon>
        <taxon>Sphingobium</taxon>
    </lineage>
</organism>
<dbReference type="AlphaFoldDB" id="A0A0M3AIA3"/>
<protein>
    <recommendedName>
        <fullName evidence="3">Transposase IS4-like domain-containing protein</fullName>
    </recommendedName>
</protein>
<evidence type="ECO:0000313" key="2">
    <source>
        <dbReference type="Proteomes" id="UP000033874"/>
    </source>
</evidence>
<dbReference type="PATRIC" id="fig|56193.3.peg.5060"/>
<gene>
    <name evidence="1" type="ORF">YP76_24000</name>
</gene>
<accession>A0A0M3AIA3</accession>
<comment type="caution">
    <text evidence="1">The sequence shown here is derived from an EMBL/GenBank/DDBJ whole genome shotgun (WGS) entry which is preliminary data.</text>
</comment>
<name>A0A0M3AIA3_9SPHN</name>